<reference evidence="2" key="1">
    <citation type="submission" date="2019-03" db="EMBL/GenBank/DDBJ databases">
        <title>WGS assembly of Setaria viridis.</title>
        <authorList>
            <person name="Huang P."/>
            <person name="Jenkins J."/>
            <person name="Grimwood J."/>
            <person name="Barry K."/>
            <person name="Healey A."/>
            <person name="Mamidi S."/>
            <person name="Sreedasyam A."/>
            <person name="Shu S."/>
            <person name="Feldman M."/>
            <person name="Wu J."/>
            <person name="Yu Y."/>
            <person name="Chen C."/>
            <person name="Johnson J."/>
            <person name="Rokhsar D."/>
            <person name="Baxter I."/>
            <person name="Schmutz J."/>
            <person name="Brutnell T."/>
            <person name="Kellogg E."/>
        </authorList>
    </citation>
    <scope>NUCLEOTIDE SEQUENCE [LARGE SCALE GENOMIC DNA]</scope>
</reference>
<feature type="coiled-coil region" evidence="1">
    <location>
        <begin position="79"/>
        <end position="148"/>
    </location>
</feature>
<keyword evidence="1" id="KW-0175">Coiled coil</keyword>
<name>A0A4U6V359_SETVI</name>
<organism evidence="2 3">
    <name type="scientific">Setaria viridis</name>
    <name type="common">Green bristlegrass</name>
    <name type="synonym">Setaria italica subsp. viridis</name>
    <dbReference type="NCBI Taxonomy" id="4556"/>
    <lineage>
        <taxon>Eukaryota</taxon>
        <taxon>Viridiplantae</taxon>
        <taxon>Streptophyta</taxon>
        <taxon>Embryophyta</taxon>
        <taxon>Tracheophyta</taxon>
        <taxon>Spermatophyta</taxon>
        <taxon>Magnoliopsida</taxon>
        <taxon>Liliopsida</taxon>
        <taxon>Poales</taxon>
        <taxon>Poaceae</taxon>
        <taxon>PACMAD clade</taxon>
        <taxon>Panicoideae</taxon>
        <taxon>Panicodae</taxon>
        <taxon>Paniceae</taxon>
        <taxon>Cenchrinae</taxon>
        <taxon>Setaria</taxon>
    </lineage>
</organism>
<evidence type="ECO:0000313" key="3">
    <source>
        <dbReference type="Proteomes" id="UP000298652"/>
    </source>
</evidence>
<evidence type="ECO:0000256" key="1">
    <source>
        <dbReference type="SAM" id="Coils"/>
    </source>
</evidence>
<accession>A0A4U6V359</accession>
<dbReference type="AlphaFoldDB" id="A0A4U6V359"/>
<protein>
    <submittedName>
        <fullName evidence="2">Uncharacterized protein</fullName>
    </submittedName>
</protein>
<proteinExistence type="predicted"/>
<dbReference type="Proteomes" id="UP000298652">
    <property type="component" value="Chromosome 4"/>
</dbReference>
<gene>
    <name evidence="2" type="ORF">SEVIR_4G143900v2</name>
</gene>
<keyword evidence="3" id="KW-1185">Reference proteome</keyword>
<sequence length="235" mass="26562">MQDYYFVYFRNEFSSCLRRWDIFSFACREWVPLDILRISTDEPSRRWSVNVLGTFRREAELKTQEAAARSQVLDWRNVHDRVADEAERLRAALTEAQAACEHQRDRKMQNGVMLAMAMVACRDHAQTMGRLRGELQELTVAAEDLVNAIAPVEEGARPQSLVERLKVAPGKVAGLCKAVCKQVLAIVKSYYPRADLAAAGDGVARNCTEEAYAQYLEEAKPIASKMSEFVSLEEP</sequence>
<dbReference type="Gramene" id="TKW21783">
    <property type="protein sequence ID" value="TKW21783"/>
    <property type="gene ID" value="SEVIR_4G143900v2"/>
</dbReference>
<dbReference type="EMBL" id="CM016555">
    <property type="protein sequence ID" value="TKW21783.1"/>
    <property type="molecule type" value="Genomic_DNA"/>
</dbReference>
<evidence type="ECO:0000313" key="2">
    <source>
        <dbReference type="EMBL" id="TKW21783.1"/>
    </source>
</evidence>